<name>A0A816UTN5_9BILA</name>
<dbReference type="SUPFAM" id="SSF56300">
    <property type="entry name" value="Metallo-dependent phosphatases"/>
    <property type="match status" value="1"/>
</dbReference>
<dbReference type="EMBL" id="CAJNRG010009377">
    <property type="protein sequence ID" value="CAF2112963.1"/>
    <property type="molecule type" value="Genomic_DNA"/>
</dbReference>
<protein>
    <submittedName>
        <fullName evidence="1">Uncharacterized protein</fullName>
    </submittedName>
</protein>
<dbReference type="EMBL" id="CAJOBF010007114">
    <property type="protein sequence ID" value="CAF4224096.1"/>
    <property type="molecule type" value="Genomic_DNA"/>
</dbReference>
<reference evidence="1" key="1">
    <citation type="submission" date="2021-02" db="EMBL/GenBank/DDBJ databases">
        <authorList>
            <person name="Nowell W R."/>
        </authorList>
    </citation>
    <scope>NUCLEOTIDE SEQUENCE</scope>
</reference>
<sequence>MDDQHLEFDNVILPEFSAVAPILILAEDIHHNWLTKEIQKAHENREHAIIITHHAHCRHSTCSIDDEEAGVEDAFANDHDTDCMDPVRLWVHGHMHRSTNLMVNSTRLASNQFGYMSENCGFRPNLKIPLYDDGTANVTDA</sequence>
<evidence type="ECO:0000313" key="3">
    <source>
        <dbReference type="Proteomes" id="UP000663887"/>
    </source>
</evidence>
<comment type="caution">
    <text evidence="1">The sequence shown here is derived from an EMBL/GenBank/DDBJ whole genome shotgun (WGS) entry which is preliminary data.</text>
</comment>
<dbReference type="Proteomes" id="UP000663842">
    <property type="component" value="Unassembled WGS sequence"/>
</dbReference>
<organism evidence="1 3">
    <name type="scientific">Rotaria magnacalcarata</name>
    <dbReference type="NCBI Taxonomy" id="392030"/>
    <lineage>
        <taxon>Eukaryota</taxon>
        <taxon>Metazoa</taxon>
        <taxon>Spiralia</taxon>
        <taxon>Gnathifera</taxon>
        <taxon>Rotifera</taxon>
        <taxon>Eurotatoria</taxon>
        <taxon>Bdelloidea</taxon>
        <taxon>Philodinida</taxon>
        <taxon>Philodinidae</taxon>
        <taxon>Rotaria</taxon>
    </lineage>
</organism>
<dbReference type="Proteomes" id="UP000663887">
    <property type="component" value="Unassembled WGS sequence"/>
</dbReference>
<evidence type="ECO:0000313" key="2">
    <source>
        <dbReference type="EMBL" id="CAF4224096.1"/>
    </source>
</evidence>
<proteinExistence type="predicted"/>
<evidence type="ECO:0000313" key="1">
    <source>
        <dbReference type="EMBL" id="CAF2112963.1"/>
    </source>
</evidence>
<accession>A0A816UTN5</accession>
<dbReference type="PANTHER" id="PTHR37844">
    <property type="entry name" value="SER/THR PROTEIN PHOSPHATASE SUPERFAMILY (AFU_ORTHOLOGUE AFUA_1G14840)"/>
    <property type="match status" value="1"/>
</dbReference>
<dbReference type="AlphaFoldDB" id="A0A816UTN5"/>
<dbReference type="InterPro" id="IPR029052">
    <property type="entry name" value="Metallo-depent_PP-like"/>
</dbReference>
<dbReference type="PANTHER" id="PTHR37844:SF2">
    <property type="entry name" value="SER_THR PROTEIN PHOSPHATASE SUPERFAMILY (AFU_ORTHOLOGUE AFUA_1G14840)"/>
    <property type="match status" value="1"/>
</dbReference>
<gene>
    <name evidence="2" type="ORF">UXM345_LOCUS29270</name>
    <name evidence="1" type="ORF">XDN619_LOCUS21130</name>
</gene>